<evidence type="ECO:0000313" key="6">
    <source>
        <dbReference type="EMBL" id="MDB6185314.1"/>
    </source>
</evidence>
<evidence type="ECO:0000256" key="3">
    <source>
        <dbReference type="ARBA" id="ARBA00023169"/>
    </source>
</evidence>
<dbReference type="EMBL" id="JAQMFS010000010">
    <property type="protein sequence ID" value="MDB6185314.1"/>
    <property type="molecule type" value="Genomic_DNA"/>
</dbReference>
<protein>
    <submittedName>
        <fullName evidence="6">Stealth family protein</fullName>
    </submittedName>
</protein>
<feature type="domain" description="Stealth protein CR2 conserved region 2" evidence="4">
    <location>
        <begin position="41"/>
        <end position="141"/>
    </location>
</feature>
<keyword evidence="2" id="KW-0808">Transferase</keyword>
<dbReference type="RefSeq" id="WP_271986787.1">
    <property type="nucleotide sequence ID" value="NZ_JAQMFS010000010.1"/>
</dbReference>
<dbReference type="InterPro" id="IPR031358">
    <property type="entry name" value="Stealth_CR1"/>
</dbReference>
<evidence type="ECO:0000256" key="2">
    <source>
        <dbReference type="ARBA" id="ARBA00022679"/>
    </source>
</evidence>
<sequence length="330" mass="39904">MCEKIDFVVTWVDSNDENWRKEKQYYEDKMSINVDLNDNLRYRDWGFMKYWFRAVEKHAPWVNKVYFITEGHLPEWLNLENEKLVVIKHGDYIDEKYLPTYNSNVIELNIHKIKELSECFVLFNDDMFLNGDVKEEDFFKNGLPCDIGVFEPIKSQGTGIEHVILNNLEIVNKYYNSRHVLKNSLSKIYKFKYGKHMIKNIFLLPWKNILGYYDDHIPVSYKKSIFKEVYELEKDLFEKNYSYKFRSSKGISHWLIRYWQLTKGEFYPRSINTGNSYSMMDYKEIIQDIRNSTHKMICLNDSEVENFGYVRDVMLKEFNQKYPNKSEFEK</sequence>
<proteinExistence type="inferred from homology"/>
<accession>A0AAW6B3G4</accession>
<dbReference type="InterPro" id="IPR047141">
    <property type="entry name" value="Stealth"/>
</dbReference>
<dbReference type="PANTHER" id="PTHR24045">
    <property type="match status" value="1"/>
</dbReference>
<dbReference type="GO" id="GO:0000271">
    <property type="term" value="P:polysaccharide biosynthetic process"/>
    <property type="evidence" value="ECO:0007669"/>
    <property type="project" value="UniProtKB-KW"/>
</dbReference>
<evidence type="ECO:0000259" key="5">
    <source>
        <dbReference type="Pfam" id="PF17101"/>
    </source>
</evidence>
<name>A0AAW6B3G4_9BACL</name>
<dbReference type="GO" id="GO:0016772">
    <property type="term" value="F:transferase activity, transferring phosphorus-containing groups"/>
    <property type="evidence" value="ECO:0007669"/>
    <property type="project" value="InterPro"/>
</dbReference>
<dbReference type="Proteomes" id="UP001212217">
    <property type="component" value="Unassembled WGS sequence"/>
</dbReference>
<keyword evidence="3" id="KW-0270">Exopolysaccharide synthesis</keyword>
<evidence type="ECO:0000259" key="4">
    <source>
        <dbReference type="Pfam" id="PF11380"/>
    </source>
</evidence>
<dbReference type="Pfam" id="PF11380">
    <property type="entry name" value="Stealth_CR2"/>
    <property type="match status" value="1"/>
</dbReference>
<dbReference type="InterPro" id="IPR021520">
    <property type="entry name" value="Stealth_CR2"/>
</dbReference>
<organism evidence="6 7">
    <name type="scientific">Gemella haemolysans</name>
    <dbReference type="NCBI Taxonomy" id="1379"/>
    <lineage>
        <taxon>Bacteria</taxon>
        <taxon>Bacillati</taxon>
        <taxon>Bacillota</taxon>
        <taxon>Bacilli</taxon>
        <taxon>Bacillales</taxon>
        <taxon>Gemellaceae</taxon>
        <taxon>Gemella</taxon>
    </lineage>
</organism>
<dbReference type="Pfam" id="PF17101">
    <property type="entry name" value="Stealth_CR1"/>
    <property type="match status" value="1"/>
</dbReference>
<dbReference type="AlphaFoldDB" id="A0AAW6B3G4"/>
<dbReference type="PANTHER" id="PTHR24045:SF0">
    <property type="entry name" value="N-ACETYLGLUCOSAMINE-1-PHOSPHOTRANSFERASE SUBUNITS ALPHA_BETA"/>
    <property type="match status" value="1"/>
</dbReference>
<comment type="caution">
    <text evidence="6">The sequence shown here is derived from an EMBL/GenBank/DDBJ whole genome shotgun (WGS) entry which is preliminary data.</text>
</comment>
<comment type="similarity">
    <text evidence="1">Belongs to the stealth family.</text>
</comment>
<feature type="domain" description="Stealth protein CR1 conserved region 1" evidence="5">
    <location>
        <begin position="3"/>
        <end position="30"/>
    </location>
</feature>
<evidence type="ECO:0000256" key="1">
    <source>
        <dbReference type="ARBA" id="ARBA00007583"/>
    </source>
</evidence>
<gene>
    <name evidence="6" type="ORF">PNO30_00760</name>
</gene>
<reference evidence="6" key="1">
    <citation type="submission" date="2023-08" db="EMBL/GenBank/DDBJ databases">
        <title>Dental plaque isolates bound by oral lectin ZG16B.</title>
        <authorList>
            <person name="Ghosh S."/>
        </authorList>
    </citation>
    <scope>NUCLEOTIDE SEQUENCE</scope>
    <source>
        <strain evidence="6">DP3_5B</strain>
    </source>
</reference>
<evidence type="ECO:0000313" key="7">
    <source>
        <dbReference type="Proteomes" id="UP001212217"/>
    </source>
</evidence>